<evidence type="ECO:0000313" key="2">
    <source>
        <dbReference type="EMBL" id="KAH7968998.1"/>
    </source>
</evidence>
<organism evidence="2 3">
    <name type="scientific">Rhipicephalus sanguineus</name>
    <name type="common">Brown dog tick</name>
    <name type="synonym">Ixodes sanguineus</name>
    <dbReference type="NCBI Taxonomy" id="34632"/>
    <lineage>
        <taxon>Eukaryota</taxon>
        <taxon>Metazoa</taxon>
        <taxon>Ecdysozoa</taxon>
        <taxon>Arthropoda</taxon>
        <taxon>Chelicerata</taxon>
        <taxon>Arachnida</taxon>
        <taxon>Acari</taxon>
        <taxon>Parasitiformes</taxon>
        <taxon>Ixodida</taxon>
        <taxon>Ixodoidea</taxon>
        <taxon>Ixodidae</taxon>
        <taxon>Rhipicephalinae</taxon>
        <taxon>Rhipicephalus</taxon>
        <taxon>Rhipicephalus</taxon>
    </lineage>
</organism>
<evidence type="ECO:0000313" key="3">
    <source>
        <dbReference type="Proteomes" id="UP000821837"/>
    </source>
</evidence>
<gene>
    <name evidence="2" type="ORF">HPB52_013580</name>
</gene>
<sequence length="110" mass="12069">MSPPQHSMIRCGNTSGINPRLCKDGKKVKAYAPKVDIGDGVLVDEGTLSRLRRDAKDSGPRLARGLLKVLFSPEELENKSLYGRKSNAHKNLPQKEALDVKRVNAILGMC</sequence>
<keyword evidence="3" id="KW-1185">Reference proteome</keyword>
<dbReference type="PROSITE" id="PS51457">
    <property type="entry name" value="BEN"/>
    <property type="match status" value="1"/>
</dbReference>
<dbReference type="EMBL" id="JABSTV010001248">
    <property type="protein sequence ID" value="KAH7968998.1"/>
    <property type="molecule type" value="Genomic_DNA"/>
</dbReference>
<dbReference type="Proteomes" id="UP000821837">
    <property type="component" value="Unassembled WGS sequence"/>
</dbReference>
<dbReference type="GO" id="GO:0003677">
    <property type="term" value="F:DNA binding"/>
    <property type="evidence" value="ECO:0007669"/>
    <property type="project" value="InterPro"/>
</dbReference>
<accession>A0A9D4T3Z7</accession>
<dbReference type="AlphaFoldDB" id="A0A9D4T3Z7"/>
<dbReference type="VEuPathDB" id="VectorBase:RSAN_047338"/>
<evidence type="ECO:0000259" key="1">
    <source>
        <dbReference type="PROSITE" id="PS51457"/>
    </source>
</evidence>
<proteinExistence type="predicted"/>
<dbReference type="Pfam" id="PF10523">
    <property type="entry name" value="BEN"/>
    <property type="match status" value="1"/>
</dbReference>
<protein>
    <recommendedName>
        <fullName evidence="1">BEN domain-containing protein</fullName>
    </recommendedName>
</protein>
<comment type="caution">
    <text evidence="2">The sequence shown here is derived from an EMBL/GenBank/DDBJ whole genome shotgun (WGS) entry which is preliminary data.</text>
</comment>
<feature type="domain" description="BEN" evidence="1">
    <location>
        <begin position="38"/>
        <end position="110"/>
    </location>
</feature>
<name>A0A9D4T3Z7_RHISA</name>
<dbReference type="InterPro" id="IPR018379">
    <property type="entry name" value="BEN_domain"/>
</dbReference>
<dbReference type="Gene3D" id="1.10.10.2590">
    <property type="entry name" value="BEN domain"/>
    <property type="match status" value="1"/>
</dbReference>
<reference evidence="2" key="1">
    <citation type="journal article" date="2020" name="Cell">
        <title>Large-Scale Comparative Analyses of Tick Genomes Elucidate Their Genetic Diversity and Vector Capacities.</title>
        <authorList>
            <consortium name="Tick Genome and Microbiome Consortium (TIGMIC)"/>
            <person name="Jia N."/>
            <person name="Wang J."/>
            <person name="Shi W."/>
            <person name="Du L."/>
            <person name="Sun Y."/>
            <person name="Zhan W."/>
            <person name="Jiang J.F."/>
            <person name="Wang Q."/>
            <person name="Zhang B."/>
            <person name="Ji P."/>
            <person name="Bell-Sakyi L."/>
            <person name="Cui X.M."/>
            <person name="Yuan T.T."/>
            <person name="Jiang B.G."/>
            <person name="Yang W.F."/>
            <person name="Lam T.T."/>
            <person name="Chang Q.C."/>
            <person name="Ding S.J."/>
            <person name="Wang X.J."/>
            <person name="Zhu J.G."/>
            <person name="Ruan X.D."/>
            <person name="Zhao L."/>
            <person name="Wei J.T."/>
            <person name="Ye R.Z."/>
            <person name="Que T.C."/>
            <person name="Du C.H."/>
            <person name="Zhou Y.H."/>
            <person name="Cheng J.X."/>
            <person name="Dai P.F."/>
            <person name="Guo W.B."/>
            <person name="Han X.H."/>
            <person name="Huang E.J."/>
            <person name="Li L.F."/>
            <person name="Wei W."/>
            <person name="Gao Y.C."/>
            <person name="Liu J.Z."/>
            <person name="Shao H.Z."/>
            <person name="Wang X."/>
            <person name="Wang C.C."/>
            <person name="Yang T.C."/>
            <person name="Huo Q.B."/>
            <person name="Li W."/>
            <person name="Chen H.Y."/>
            <person name="Chen S.E."/>
            <person name="Zhou L.G."/>
            <person name="Ni X.B."/>
            <person name="Tian J.H."/>
            <person name="Sheng Y."/>
            <person name="Liu T."/>
            <person name="Pan Y.S."/>
            <person name="Xia L.Y."/>
            <person name="Li J."/>
            <person name="Zhao F."/>
            <person name="Cao W.C."/>
        </authorList>
    </citation>
    <scope>NUCLEOTIDE SEQUENCE</scope>
    <source>
        <strain evidence="2">Rsan-2018</strain>
    </source>
</reference>
<reference evidence="2" key="2">
    <citation type="submission" date="2021-09" db="EMBL/GenBank/DDBJ databases">
        <authorList>
            <person name="Jia N."/>
            <person name="Wang J."/>
            <person name="Shi W."/>
            <person name="Du L."/>
            <person name="Sun Y."/>
            <person name="Zhan W."/>
            <person name="Jiang J."/>
            <person name="Wang Q."/>
            <person name="Zhang B."/>
            <person name="Ji P."/>
            <person name="Sakyi L.B."/>
            <person name="Cui X."/>
            <person name="Yuan T."/>
            <person name="Jiang B."/>
            <person name="Yang W."/>
            <person name="Lam T.T.-Y."/>
            <person name="Chang Q."/>
            <person name="Ding S."/>
            <person name="Wang X."/>
            <person name="Zhu J."/>
            <person name="Ruan X."/>
            <person name="Zhao L."/>
            <person name="Wei J."/>
            <person name="Que T."/>
            <person name="Du C."/>
            <person name="Cheng J."/>
            <person name="Dai P."/>
            <person name="Han X."/>
            <person name="Huang E."/>
            <person name="Gao Y."/>
            <person name="Liu J."/>
            <person name="Shao H."/>
            <person name="Ye R."/>
            <person name="Li L."/>
            <person name="Wei W."/>
            <person name="Wang X."/>
            <person name="Wang C."/>
            <person name="Huo Q."/>
            <person name="Li W."/>
            <person name="Guo W."/>
            <person name="Chen H."/>
            <person name="Chen S."/>
            <person name="Zhou L."/>
            <person name="Zhou L."/>
            <person name="Ni X."/>
            <person name="Tian J."/>
            <person name="Zhou Y."/>
            <person name="Sheng Y."/>
            <person name="Liu T."/>
            <person name="Pan Y."/>
            <person name="Xia L."/>
            <person name="Li J."/>
            <person name="Zhao F."/>
            <person name="Cao W."/>
        </authorList>
    </citation>
    <scope>NUCLEOTIDE SEQUENCE</scope>
    <source>
        <strain evidence="2">Rsan-2018</strain>
        <tissue evidence="2">Larvae</tissue>
    </source>
</reference>